<dbReference type="Gene3D" id="3.40.50.1820">
    <property type="entry name" value="alpha/beta hydrolase"/>
    <property type="match status" value="1"/>
</dbReference>
<dbReference type="EMBL" id="JAMZMK010007429">
    <property type="protein sequence ID" value="KAI7744847.1"/>
    <property type="molecule type" value="Genomic_DNA"/>
</dbReference>
<comment type="caution">
    <text evidence="6">The sequence shown here is derived from an EMBL/GenBank/DDBJ whole genome shotgun (WGS) entry which is preliminary data.</text>
</comment>
<evidence type="ECO:0000256" key="5">
    <source>
        <dbReference type="SAM" id="Phobius"/>
    </source>
</evidence>
<dbReference type="PANTHER" id="PTHR45641:SF19">
    <property type="entry name" value="NEPHROCYSTIN-3"/>
    <property type="match status" value="1"/>
</dbReference>
<dbReference type="SMART" id="SM00028">
    <property type="entry name" value="TPR"/>
    <property type="match status" value="6"/>
</dbReference>
<dbReference type="Pfam" id="PF13424">
    <property type="entry name" value="TPR_12"/>
    <property type="match status" value="3"/>
</dbReference>
<dbReference type="Proteomes" id="UP001206925">
    <property type="component" value="Unassembled WGS sequence"/>
</dbReference>
<accession>A0AAD5CNG5</accession>
<dbReference type="PROSITE" id="PS50005">
    <property type="entry name" value="TPR"/>
    <property type="match status" value="1"/>
</dbReference>
<dbReference type="Gene3D" id="1.25.40.10">
    <property type="entry name" value="Tetratricopeptide repeat domain"/>
    <property type="match status" value="2"/>
</dbReference>
<feature type="repeat" description="TPR" evidence="3">
    <location>
        <begin position="205"/>
        <end position="238"/>
    </location>
</feature>
<dbReference type="PANTHER" id="PTHR45641">
    <property type="entry name" value="TETRATRICOPEPTIDE REPEAT PROTEIN (AFU_ORTHOLOGUE AFUA_6G03870)"/>
    <property type="match status" value="1"/>
</dbReference>
<evidence type="ECO:0000256" key="4">
    <source>
        <dbReference type="SAM" id="MobiDB-lite"/>
    </source>
</evidence>
<keyword evidence="2 3" id="KW-0802">TPR repeat</keyword>
<keyword evidence="5" id="KW-0812">Transmembrane</keyword>
<evidence type="ECO:0000313" key="7">
    <source>
        <dbReference type="Proteomes" id="UP001206925"/>
    </source>
</evidence>
<feature type="transmembrane region" description="Helical" evidence="5">
    <location>
        <begin position="915"/>
        <end position="933"/>
    </location>
</feature>
<gene>
    <name evidence="6" type="ORF">M8C21_029842</name>
</gene>
<evidence type="ECO:0000256" key="2">
    <source>
        <dbReference type="ARBA" id="ARBA00022803"/>
    </source>
</evidence>
<keyword evidence="1" id="KW-0677">Repeat</keyword>
<dbReference type="GO" id="GO:0009507">
    <property type="term" value="C:chloroplast"/>
    <property type="evidence" value="ECO:0007669"/>
    <property type="project" value="TreeGrafter"/>
</dbReference>
<dbReference type="InterPro" id="IPR019734">
    <property type="entry name" value="TPR_rpt"/>
</dbReference>
<dbReference type="InterPro" id="IPR029058">
    <property type="entry name" value="AB_hydrolase_fold"/>
</dbReference>
<evidence type="ECO:0000313" key="6">
    <source>
        <dbReference type="EMBL" id="KAI7744847.1"/>
    </source>
</evidence>
<name>A0AAD5CNG5_AMBAR</name>
<dbReference type="InterPro" id="IPR011990">
    <property type="entry name" value="TPR-like_helical_dom_sf"/>
</dbReference>
<proteinExistence type="predicted"/>
<keyword evidence="7" id="KW-1185">Reference proteome</keyword>
<dbReference type="GO" id="GO:0009658">
    <property type="term" value="P:chloroplast organization"/>
    <property type="evidence" value="ECO:0007669"/>
    <property type="project" value="TreeGrafter"/>
</dbReference>
<protein>
    <submittedName>
        <fullName evidence="6">Uncharacterized protein</fullName>
    </submittedName>
</protein>
<dbReference type="AlphaFoldDB" id="A0AAD5CNG5"/>
<evidence type="ECO:0000256" key="1">
    <source>
        <dbReference type="ARBA" id="ARBA00022737"/>
    </source>
</evidence>
<keyword evidence="5" id="KW-0472">Membrane</keyword>
<feature type="non-terminal residue" evidence="6">
    <location>
        <position position="947"/>
    </location>
</feature>
<keyword evidence="5" id="KW-1133">Transmembrane helix</keyword>
<sequence length="947" mass="105848">SKQVEKQIQAHPLTTSQFTTTTDDNRHTPPMSSLCPSIRSDLLKKGIVSFFNQPQKGKCNTRLYVVPNGISTRCSVFRCYATAKSLQVGGPVNVNQVSSVDNGSEKSQRKQLGDDLEMMLEELFSEIKGLIKMGNKGDALDLLEANYEAVKEQIIAGDKTIQEAAVLDVIALGYMAIGDLKMVKPILSTLDEIVRDLGDDEPLVDSILIHMGSMHSTLGRFEKSMLFYKRALEISERNHGDNSASLVMPLLGMGKALGCVGRATKAIDIYNRIISILESNLGAESEEIVVPLNALGNLLIEQGKAQDAENPFMRIVGIYTKIYGKNDQRVGMAMCSLANAKCAKGDAESAIKLYKNALQVLEHSENMNLDDSILEKTRIDLAELLHVVGREEEGRKLLGECLSITKKYKGEEDPSFVTHVINLATSYSRSKNYVEAERLLRSSLEIMERTVGLDDPSITFVMLQLAVTLYNMNRDEEAEQLALKVLRVREKAFGDASVPVGEALDCLICIQKRMERDDGEILDLLKRNLSIQEKAFGDESEQVVETLKKIVFFMDRLGIKDHKAPFQRRLSLLRNKIMRFRFEASNTHKFVCKQIKSCHKTMPFCEVGDYQSGTDAINNKGIKIFYKTYGGGPIKVFMIIGLAATHDSWNPQIEGLVGSVKPNDVVDRVSDKDSDNERGGMIASKLAALFPERLLSLALLNVTGGGYECLPKLDRRTLSIAVRFLRAKTPEQRAAVDLDTHYTEEYLAEHVGVETRRAVLYKEYVKAISSSGMQSNHGFDGQIHACWTHKISRTDIEMIRNEGFLISVIHGRYDVIAQVSHARRLAKKLYPYAKMVELHGGHLVSHERTKEVNEALLELIRAAETKTSPHDWTNLSEKSTGFWSMNWNCSSAYNSEGSGSSESINISIAETIRRMMVYIFSLFVLAFGFIRRVPRRIRPVRVGTGFT</sequence>
<organism evidence="6 7">
    <name type="scientific">Ambrosia artemisiifolia</name>
    <name type="common">Common ragweed</name>
    <dbReference type="NCBI Taxonomy" id="4212"/>
    <lineage>
        <taxon>Eukaryota</taxon>
        <taxon>Viridiplantae</taxon>
        <taxon>Streptophyta</taxon>
        <taxon>Embryophyta</taxon>
        <taxon>Tracheophyta</taxon>
        <taxon>Spermatophyta</taxon>
        <taxon>Magnoliopsida</taxon>
        <taxon>eudicotyledons</taxon>
        <taxon>Gunneridae</taxon>
        <taxon>Pentapetalae</taxon>
        <taxon>asterids</taxon>
        <taxon>campanulids</taxon>
        <taxon>Asterales</taxon>
        <taxon>Asteraceae</taxon>
        <taxon>Asteroideae</taxon>
        <taxon>Heliantheae alliance</taxon>
        <taxon>Heliantheae</taxon>
        <taxon>Ambrosia</taxon>
    </lineage>
</organism>
<dbReference type="SUPFAM" id="SSF53474">
    <property type="entry name" value="alpha/beta-Hydrolases"/>
    <property type="match status" value="1"/>
</dbReference>
<feature type="region of interest" description="Disordered" evidence="4">
    <location>
        <begin position="1"/>
        <end position="33"/>
    </location>
</feature>
<dbReference type="SUPFAM" id="SSF48452">
    <property type="entry name" value="TPR-like"/>
    <property type="match status" value="1"/>
</dbReference>
<evidence type="ECO:0000256" key="3">
    <source>
        <dbReference type="PROSITE-ProRule" id="PRU00339"/>
    </source>
</evidence>
<reference evidence="6" key="1">
    <citation type="submission" date="2022-06" db="EMBL/GenBank/DDBJ databases">
        <title>Uncovering the hologenomic basis of an extraordinary plant invasion.</title>
        <authorList>
            <person name="Bieker V.C."/>
            <person name="Martin M.D."/>
            <person name="Gilbert T."/>
            <person name="Hodgins K."/>
            <person name="Battlay P."/>
            <person name="Petersen B."/>
            <person name="Wilson J."/>
        </authorList>
    </citation>
    <scope>NUCLEOTIDE SEQUENCE</scope>
    <source>
        <strain evidence="6">AA19_3_7</strain>
        <tissue evidence="6">Leaf</tissue>
    </source>
</reference>